<reference evidence="5 6" key="1">
    <citation type="submission" date="2020-08" db="EMBL/GenBank/DDBJ databases">
        <title>Sequencing the genomes of 1000 actinobacteria strains.</title>
        <authorList>
            <person name="Klenk H.-P."/>
        </authorList>
    </citation>
    <scope>NUCLEOTIDE SEQUENCE [LARGE SCALE GENOMIC DNA]</scope>
    <source>
        <strain evidence="5 6">DSM 45859</strain>
    </source>
</reference>
<dbReference type="GO" id="GO:0016787">
    <property type="term" value="F:hydrolase activity"/>
    <property type="evidence" value="ECO:0007669"/>
    <property type="project" value="UniProtKB-KW"/>
</dbReference>
<keyword evidence="6" id="KW-1185">Reference proteome</keyword>
<dbReference type="InterPro" id="IPR050309">
    <property type="entry name" value="Type-B_Carboxylest/Lipase"/>
</dbReference>
<keyword evidence="3" id="KW-0732">Signal</keyword>
<dbReference type="Gene3D" id="3.40.50.1820">
    <property type="entry name" value="alpha/beta hydrolase"/>
    <property type="match status" value="1"/>
</dbReference>
<dbReference type="EC" id="3.1.1.-" evidence="3"/>
<comment type="similarity">
    <text evidence="1 3">Belongs to the type-B carboxylesterase/lipase family.</text>
</comment>
<accession>A0A840ITX6</accession>
<dbReference type="Pfam" id="PF00135">
    <property type="entry name" value="COesterase"/>
    <property type="match status" value="2"/>
</dbReference>
<dbReference type="AlphaFoldDB" id="A0A840ITX6"/>
<dbReference type="SUPFAM" id="SSF53474">
    <property type="entry name" value="alpha/beta-Hydrolases"/>
    <property type="match status" value="1"/>
</dbReference>
<evidence type="ECO:0000256" key="2">
    <source>
        <dbReference type="ARBA" id="ARBA00022801"/>
    </source>
</evidence>
<dbReference type="RefSeq" id="WP_184779503.1">
    <property type="nucleotide sequence ID" value="NZ_JACHMG010000001.1"/>
</dbReference>
<comment type="caution">
    <text evidence="5">The sequence shown here is derived from an EMBL/GenBank/DDBJ whole genome shotgun (WGS) entry which is preliminary data.</text>
</comment>
<evidence type="ECO:0000256" key="3">
    <source>
        <dbReference type="RuleBase" id="RU361235"/>
    </source>
</evidence>
<evidence type="ECO:0000313" key="5">
    <source>
        <dbReference type="EMBL" id="MBB4684434.1"/>
    </source>
</evidence>
<feature type="chain" id="PRO_5033092926" description="Carboxylic ester hydrolase" evidence="3">
    <location>
        <begin position="35"/>
        <end position="538"/>
    </location>
</feature>
<name>A0A840ITX6_9PSEU</name>
<dbReference type="PROSITE" id="PS00122">
    <property type="entry name" value="CARBOXYLESTERASE_B_1"/>
    <property type="match status" value="1"/>
</dbReference>
<gene>
    <name evidence="5" type="ORF">BJY18_001919</name>
</gene>
<evidence type="ECO:0000259" key="4">
    <source>
        <dbReference type="Pfam" id="PF00135"/>
    </source>
</evidence>
<evidence type="ECO:0000256" key="1">
    <source>
        <dbReference type="ARBA" id="ARBA00005964"/>
    </source>
</evidence>
<dbReference type="Proteomes" id="UP000581769">
    <property type="component" value="Unassembled WGS sequence"/>
</dbReference>
<feature type="domain" description="Carboxylesterase type B" evidence="4">
    <location>
        <begin position="422"/>
        <end position="504"/>
    </location>
</feature>
<dbReference type="InterPro" id="IPR019826">
    <property type="entry name" value="Carboxylesterase_B_AS"/>
</dbReference>
<sequence length="538" mass="56905">MKYPLHRPWTATSVKALFAALLLTVGILPAQAHAATHISDQVRIETGAIHGRVEQGTLAFHNIPYAAPPTGDLRWKAPAAAASWHGVRDTTRPGNRAMQPEDSFGLLPVNLAPGRTPQPVSEDSLNLTVRTTPDAHKNPVLVWIHGGSFTGGSGDAYDTTKLTKKGIVTVSVNYRLGALGFLADPALDPEGTGGDYGLQDQQAALRWVQRNIAAFGGDPGRVTIAGESAGGISVAAHLVAPGSRGLFDAAILESGDASSTVPLKAAQEASKRFTGDTLGVKRGPGLAARLRALDAKTITAEQGKLAFPVPLGRLDYATGPWLVSGGTVLPEDPATAIRAGRAAKVPVLTGTTKDEMRVFGFLRSQSGDPVTSENYGAILTSMGGPAALAHYPLNPGDQPAITLGRALTDGWVSDVREQGLQLARNAPVYAYEFTDDAPTLPGSDFDLGAYHTAELPYLFDVADLPLRLTAEQQRLSQRMIGFWAEFARTGNPNGHSPTTSWPRLPAAVSLGDGRADVTSTAEFAAEHDWDFWKTQSHS</sequence>
<keyword evidence="2 3" id="KW-0378">Hydrolase</keyword>
<feature type="domain" description="Carboxylesterase type B" evidence="4">
    <location>
        <begin position="40"/>
        <end position="362"/>
    </location>
</feature>
<organism evidence="5 6">
    <name type="scientific">Amycolatopsis jiangsuensis</name>
    <dbReference type="NCBI Taxonomy" id="1181879"/>
    <lineage>
        <taxon>Bacteria</taxon>
        <taxon>Bacillati</taxon>
        <taxon>Actinomycetota</taxon>
        <taxon>Actinomycetes</taxon>
        <taxon>Pseudonocardiales</taxon>
        <taxon>Pseudonocardiaceae</taxon>
        <taxon>Amycolatopsis</taxon>
    </lineage>
</organism>
<evidence type="ECO:0000313" key="6">
    <source>
        <dbReference type="Proteomes" id="UP000581769"/>
    </source>
</evidence>
<feature type="signal peptide" evidence="3">
    <location>
        <begin position="1"/>
        <end position="34"/>
    </location>
</feature>
<proteinExistence type="inferred from homology"/>
<protein>
    <recommendedName>
        <fullName evidence="3">Carboxylic ester hydrolase</fullName>
        <ecNumber evidence="3">3.1.1.-</ecNumber>
    </recommendedName>
</protein>
<dbReference type="EMBL" id="JACHMG010000001">
    <property type="protein sequence ID" value="MBB4684434.1"/>
    <property type="molecule type" value="Genomic_DNA"/>
</dbReference>
<dbReference type="PANTHER" id="PTHR11559">
    <property type="entry name" value="CARBOXYLESTERASE"/>
    <property type="match status" value="1"/>
</dbReference>
<dbReference type="InterPro" id="IPR002018">
    <property type="entry name" value="CarbesteraseB"/>
</dbReference>
<dbReference type="InterPro" id="IPR029058">
    <property type="entry name" value="AB_hydrolase_fold"/>
</dbReference>